<feature type="domain" description="Micro-fibrillar-associated protein 1 C-terminal" evidence="4">
    <location>
        <begin position="221"/>
        <end position="432"/>
    </location>
</feature>
<comment type="similarity">
    <text evidence="1">Belongs to the MFAP1 family.</text>
</comment>
<evidence type="ECO:0000259" key="4">
    <source>
        <dbReference type="Pfam" id="PF06991"/>
    </source>
</evidence>
<dbReference type="GO" id="GO:0000398">
    <property type="term" value="P:mRNA splicing, via spliceosome"/>
    <property type="evidence" value="ECO:0007669"/>
    <property type="project" value="EnsemblMetazoa"/>
</dbReference>
<feature type="compositionally biased region" description="Acidic residues" evidence="3">
    <location>
        <begin position="135"/>
        <end position="147"/>
    </location>
</feature>
<feature type="compositionally biased region" description="Acidic residues" evidence="3">
    <location>
        <begin position="50"/>
        <end position="59"/>
    </location>
</feature>
<feature type="coiled-coil region" evidence="2">
    <location>
        <begin position="313"/>
        <end position="350"/>
    </location>
</feature>
<feature type="compositionally biased region" description="Basic and acidic residues" evidence="3">
    <location>
        <begin position="240"/>
        <end position="263"/>
    </location>
</feature>
<dbReference type="OrthoDB" id="1111734at2759"/>
<dbReference type="Proteomes" id="UP000009192">
    <property type="component" value="Unassembled WGS sequence"/>
</dbReference>
<gene>
    <name evidence="5" type="primary">Dmoj\GI13320</name>
    <name evidence="5" type="ORF">Dmoj_GI13320</name>
</gene>
<reference evidence="5 6" key="1">
    <citation type="journal article" date="2007" name="Nature">
        <title>Evolution of genes and genomes on the Drosophila phylogeny.</title>
        <authorList>
            <consortium name="Drosophila 12 Genomes Consortium"/>
            <person name="Clark A.G."/>
            <person name="Eisen M.B."/>
            <person name="Smith D.R."/>
            <person name="Bergman C.M."/>
            <person name="Oliver B."/>
            <person name="Markow T.A."/>
            <person name="Kaufman T.C."/>
            <person name="Kellis M."/>
            <person name="Gelbart W."/>
            <person name="Iyer V.N."/>
            <person name="Pollard D.A."/>
            <person name="Sackton T.B."/>
            <person name="Larracuente A.M."/>
            <person name="Singh N.D."/>
            <person name="Abad J.P."/>
            <person name="Abt D.N."/>
            <person name="Adryan B."/>
            <person name="Aguade M."/>
            <person name="Akashi H."/>
            <person name="Anderson W.W."/>
            <person name="Aquadro C.F."/>
            <person name="Ardell D.H."/>
            <person name="Arguello R."/>
            <person name="Artieri C.G."/>
            <person name="Barbash D.A."/>
            <person name="Barker D."/>
            <person name="Barsanti P."/>
            <person name="Batterham P."/>
            <person name="Batzoglou S."/>
            <person name="Begun D."/>
            <person name="Bhutkar A."/>
            <person name="Blanco E."/>
            <person name="Bosak S.A."/>
            <person name="Bradley R.K."/>
            <person name="Brand A.D."/>
            <person name="Brent M.R."/>
            <person name="Brooks A.N."/>
            <person name="Brown R.H."/>
            <person name="Butlin R.K."/>
            <person name="Caggese C."/>
            <person name="Calvi B.R."/>
            <person name="Bernardo de Carvalho A."/>
            <person name="Caspi A."/>
            <person name="Castrezana S."/>
            <person name="Celniker S.E."/>
            <person name="Chang J.L."/>
            <person name="Chapple C."/>
            <person name="Chatterji S."/>
            <person name="Chinwalla A."/>
            <person name="Civetta A."/>
            <person name="Clifton S.W."/>
            <person name="Comeron J.M."/>
            <person name="Costello J.C."/>
            <person name="Coyne J.A."/>
            <person name="Daub J."/>
            <person name="David R.G."/>
            <person name="Delcher A.L."/>
            <person name="Delehaunty K."/>
            <person name="Do C.B."/>
            <person name="Ebling H."/>
            <person name="Edwards K."/>
            <person name="Eickbush T."/>
            <person name="Evans J.D."/>
            <person name="Filipski A."/>
            <person name="Findeiss S."/>
            <person name="Freyhult E."/>
            <person name="Fulton L."/>
            <person name="Fulton R."/>
            <person name="Garcia A.C."/>
            <person name="Gardiner A."/>
            <person name="Garfield D.A."/>
            <person name="Garvin B.E."/>
            <person name="Gibson G."/>
            <person name="Gilbert D."/>
            <person name="Gnerre S."/>
            <person name="Godfrey J."/>
            <person name="Good R."/>
            <person name="Gotea V."/>
            <person name="Gravely B."/>
            <person name="Greenberg A.J."/>
            <person name="Griffiths-Jones S."/>
            <person name="Gross S."/>
            <person name="Guigo R."/>
            <person name="Gustafson E.A."/>
            <person name="Haerty W."/>
            <person name="Hahn M.W."/>
            <person name="Halligan D.L."/>
            <person name="Halpern A.L."/>
            <person name="Halter G.M."/>
            <person name="Han M.V."/>
            <person name="Heger A."/>
            <person name="Hillier L."/>
            <person name="Hinrichs A.S."/>
            <person name="Holmes I."/>
            <person name="Hoskins R.A."/>
            <person name="Hubisz M.J."/>
            <person name="Hultmark D."/>
            <person name="Huntley M.A."/>
            <person name="Jaffe D.B."/>
            <person name="Jagadeeshan S."/>
            <person name="Jeck W.R."/>
            <person name="Johnson J."/>
            <person name="Jones C.D."/>
            <person name="Jordan W.C."/>
            <person name="Karpen G.H."/>
            <person name="Kataoka E."/>
            <person name="Keightley P.D."/>
            <person name="Kheradpour P."/>
            <person name="Kirkness E.F."/>
            <person name="Koerich L.B."/>
            <person name="Kristiansen K."/>
            <person name="Kudrna D."/>
            <person name="Kulathinal R.J."/>
            <person name="Kumar S."/>
            <person name="Kwok R."/>
            <person name="Lander E."/>
            <person name="Langley C.H."/>
            <person name="Lapoint R."/>
            <person name="Lazzaro B.P."/>
            <person name="Lee S.J."/>
            <person name="Levesque L."/>
            <person name="Li R."/>
            <person name="Lin C.F."/>
            <person name="Lin M.F."/>
            <person name="Lindblad-Toh K."/>
            <person name="Llopart A."/>
            <person name="Long M."/>
            <person name="Low L."/>
            <person name="Lozovsky E."/>
            <person name="Lu J."/>
            <person name="Luo M."/>
            <person name="Machado C.A."/>
            <person name="Makalowski W."/>
            <person name="Marzo M."/>
            <person name="Matsuda M."/>
            <person name="Matzkin L."/>
            <person name="McAllister B."/>
            <person name="McBride C.S."/>
            <person name="McKernan B."/>
            <person name="McKernan K."/>
            <person name="Mendez-Lago M."/>
            <person name="Minx P."/>
            <person name="Mollenhauer M.U."/>
            <person name="Montooth K."/>
            <person name="Mount S.M."/>
            <person name="Mu X."/>
            <person name="Myers E."/>
            <person name="Negre B."/>
            <person name="Newfeld S."/>
            <person name="Nielsen R."/>
            <person name="Noor M.A."/>
            <person name="O'Grady P."/>
            <person name="Pachter L."/>
            <person name="Papaceit M."/>
            <person name="Parisi M.J."/>
            <person name="Parisi M."/>
            <person name="Parts L."/>
            <person name="Pedersen J.S."/>
            <person name="Pesole G."/>
            <person name="Phillippy A.M."/>
            <person name="Ponting C.P."/>
            <person name="Pop M."/>
            <person name="Porcelli D."/>
            <person name="Powell J.R."/>
            <person name="Prohaska S."/>
            <person name="Pruitt K."/>
            <person name="Puig M."/>
            <person name="Quesneville H."/>
            <person name="Ram K.R."/>
            <person name="Rand D."/>
            <person name="Rasmussen M.D."/>
            <person name="Reed L.K."/>
            <person name="Reenan R."/>
            <person name="Reily A."/>
            <person name="Remington K.A."/>
            <person name="Rieger T.T."/>
            <person name="Ritchie M.G."/>
            <person name="Robin C."/>
            <person name="Rogers Y.H."/>
            <person name="Rohde C."/>
            <person name="Rozas J."/>
            <person name="Rubenfield M.J."/>
            <person name="Ruiz A."/>
            <person name="Russo S."/>
            <person name="Salzberg S.L."/>
            <person name="Sanchez-Gracia A."/>
            <person name="Saranga D.J."/>
            <person name="Sato H."/>
            <person name="Schaeffer S.W."/>
            <person name="Schatz M.C."/>
            <person name="Schlenke T."/>
            <person name="Schwartz R."/>
            <person name="Segarra C."/>
            <person name="Singh R.S."/>
            <person name="Sirot L."/>
            <person name="Sirota M."/>
            <person name="Sisneros N.B."/>
            <person name="Smith C.D."/>
            <person name="Smith T.F."/>
            <person name="Spieth J."/>
            <person name="Stage D.E."/>
            <person name="Stark A."/>
            <person name="Stephan W."/>
            <person name="Strausberg R.L."/>
            <person name="Strempel S."/>
            <person name="Sturgill D."/>
            <person name="Sutton G."/>
            <person name="Sutton G.G."/>
            <person name="Tao W."/>
            <person name="Teichmann S."/>
            <person name="Tobari Y.N."/>
            <person name="Tomimura Y."/>
            <person name="Tsolas J.M."/>
            <person name="Valente V.L."/>
            <person name="Venter E."/>
            <person name="Venter J.C."/>
            <person name="Vicario S."/>
            <person name="Vieira F.G."/>
            <person name="Vilella A.J."/>
            <person name="Villasante A."/>
            <person name="Walenz B."/>
            <person name="Wang J."/>
            <person name="Wasserman M."/>
            <person name="Watts T."/>
            <person name="Wilson D."/>
            <person name="Wilson R.K."/>
            <person name="Wing R.A."/>
            <person name="Wolfner M.F."/>
            <person name="Wong A."/>
            <person name="Wong G.K."/>
            <person name="Wu C.I."/>
            <person name="Wu G."/>
            <person name="Yamamoto D."/>
            <person name="Yang H.P."/>
            <person name="Yang S.P."/>
            <person name="Yorke J.A."/>
            <person name="Yoshida K."/>
            <person name="Zdobnov E."/>
            <person name="Zhang P."/>
            <person name="Zhang Y."/>
            <person name="Zimin A.V."/>
            <person name="Baldwin J."/>
            <person name="Abdouelleil A."/>
            <person name="Abdulkadir J."/>
            <person name="Abebe A."/>
            <person name="Abera B."/>
            <person name="Abreu J."/>
            <person name="Acer S.C."/>
            <person name="Aftuck L."/>
            <person name="Alexander A."/>
            <person name="An P."/>
            <person name="Anderson E."/>
            <person name="Anderson S."/>
            <person name="Arachi H."/>
            <person name="Azer M."/>
            <person name="Bachantsang P."/>
            <person name="Barry A."/>
            <person name="Bayul T."/>
            <person name="Berlin A."/>
            <person name="Bessette D."/>
            <person name="Bloom T."/>
            <person name="Blye J."/>
            <person name="Boguslavskiy L."/>
            <person name="Bonnet C."/>
            <person name="Boukhgalter B."/>
            <person name="Bourzgui I."/>
            <person name="Brown A."/>
            <person name="Cahill P."/>
            <person name="Channer S."/>
            <person name="Cheshatsang Y."/>
            <person name="Chuda L."/>
            <person name="Citroen M."/>
            <person name="Collymore A."/>
            <person name="Cooke P."/>
            <person name="Costello M."/>
            <person name="D'Aco K."/>
            <person name="Daza R."/>
            <person name="De Haan G."/>
            <person name="DeGray S."/>
            <person name="DeMaso C."/>
            <person name="Dhargay N."/>
            <person name="Dooley K."/>
            <person name="Dooley E."/>
            <person name="Doricent M."/>
            <person name="Dorje P."/>
            <person name="Dorjee K."/>
            <person name="Dupes A."/>
            <person name="Elong R."/>
            <person name="Falk J."/>
            <person name="Farina A."/>
            <person name="Faro S."/>
            <person name="Ferguson D."/>
            <person name="Fisher S."/>
            <person name="Foley C.D."/>
            <person name="Franke A."/>
            <person name="Friedrich D."/>
            <person name="Gadbois L."/>
            <person name="Gearin G."/>
            <person name="Gearin C.R."/>
            <person name="Giannoukos G."/>
            <person name="Goode T."/>
            <person name="Graham J."/>
            <person name="Grandbois E."/>
            <person name="Grewal S."/>
            <person name="Gyaltsen K."/>
            <person name="Hafez N."/>
            <person name="Hagos B."/>
            <person name="Hall J."/>
            <person name="Henson C."/>
            <person name="Hollinger A."/>
            <person name="Honan T."/>
            <person name="Huard M.D."/>
            <person name="Hughes L."/>
            <person name="Hurhula B."/>
            <person name="Husby M.E."/>
            <person name="Kamat A."/>
            <person name="Kanga B."/>
            <person name="Kashin S."/>
            <person name="Khazanovich D."/>
            <person name="Kisner P."/>
            <person name="Lance K."/>
            <person name="Lara M."/>
            <person name="Lee W."/>
            <person name="Lennon N."/>
            <person name="Letendre F."/>
            <person name="LeVine R."/>
            <person name="Lipovsky A."/>
            <person name="Liu X."/>
            <person name="Liu J."/>
            <person name="Liu S."/>
            <person name="Lokyitsang T."/>
            <person name="Lokyitsang Y."/>
            <person name="Lubonja R."/>
            <person name="Lui A."/>
            <person name="MacDonald P."/>
            <person name="Magnisalis V."/>
            <person name="Maru K."/>
            <person name="Matthews C."/>
            <person name="McCusker W."/>
            <person name="McDonough S."/>
            <person name="Mehta T."/>
            <person name="Meldrim J."/>
            <person name="Meneus L."/>
            <person name="Mihai O."/>
            <person name="Mihalev A."/>
            <person name="Mihova T."/>
            <person name="Mittelman R."/>
            <person name="Mlenga V."/>
            <person name="Montmayeur A."/>
            <person name="Mulrain L."/>
            <person name="Navidi A."/>
            <person name="Naylor J."/>
            <person name="Negash T."/>
            <person name="Nguyen T."/>
            <person name="Nguyen N."/>
            <person name="Nicol R."/>
            <person name="Norbu C."/>
            <person name="Norbu N."/>
            <person name="Novod N."/>
            <person name="O'Neill B."/>
            <person name="Osman S."/>
            <person name="Markiewicz E."/>
            <person name="Oyono O.L."/>
            <person name="Patti C."/>
            <person name="Phunkhang P."/>
            <person name="Pierre F."/>
            <person name="Priest M."/>
            <person name="Raghuraman S."/>
            <person name="Rege F."/>
            <person name="Reyes R."/>
            <person name="Rise C."/>
            <person name="Rogov P."/>
            <person name="Ross K."/>
            <person name="Ryan E."/>
            <person name="Settipalli S."/>
            <person name="Shea T."/>
            <person name="Sherpa N."/>
            <person name="Shi L."/>
            <person name="Shih D."/>
            <person name="Sparrow T."/>
            <person name="Spaulding J."/>
            <person name="Stalker J."/>
            <person name="Stange-Thomann N."/>
            <person name="Stavropoulos S."/>
            <person name="Stone C."/>
            <person name="Strader C."/>
            <person name="Tesfaye S."/>
            <person name="Thomson T."/>
            <person name="Thoulutsang Y."/>
            <person name="Thoulutsang D."/>
            <person name="Topham K."/>
            <person name="Topping I."/>
            <person name="Tsamla T."/>
            <person name="Vassiliev H."/>
            <person name="Vo A."/>
            <person name="Wangchuk T."/>
            <person name="Wangdi T."/>
            <person name="Weiand M."/>
            <person name="Wilkinson J."/>
            <person name="Wilson A."/>
            <person name="Yadav S."/>
            <person name="Young G."/>
            <person name="Yu Q."/>
            <person name="Zembek L."/>
            <person name="Zhong D."/>
            <person name="Zimmer A."/>
            <person name="Zwirko Z."/>
            <person name="Jaffe D.B."/>
            <person name="Alvarez P."/>
            <person name="Brockman W."/>
            <person name="Butler J."/>
            <person name="Chin C."/>
            <person name="Gnerre S."/>
            <person name="Grabherr M."/>
            <person name="Kleber M."/>
            <person name="Mauceli E."/>
            <person name="MacCallum I."/>
        </authorList>
    </citation>
    <scope>NUCLEOTIDE SEQUENCE [LARGE SCALE GENOMIC DNA]</scope>
    <source>
        <strain evidence="6">Tucson 15081-1352.22</strain>
    </source>
</reference>
<dbReference type="InterPro" id="IPR033194">
    <property type="entry name" value="MFAP1"/>
</dbReference>
<dbReference type="GO" id="GO:0010389">
    <property type="term" value="P:regulation of G2/M transition of mitotic cell cycle"/>
    <property type="evidence" value="ECO:0007669"/>
    <property type="project" value="EnsemblMetazoa"/>
</dbReference>
<dbReference type="PANTHER" id="PTHR15327">
    <property type="entry name" value="MICROFIBRIL-ASSOCIATED PROTEIN"/>
    <property type="match status" value="1"/>
</dbReference>
<evidence type="ECO:0000256" key="2">
    <source>
        <dbReference type="SAM" id="Coils"/>
    </source>
</evidence>
<protein>
    <recommendedName>
        <fullName evidence="4">Micro-fibrillar-associated protein 1 C-terminal domain-containing protein</fullName>
    </recommendedName>
</protein>
<feature type="compositionally biased region" description="Basic and acidic residues" evidence="3">
    <location>
        <begin position="74"/>
        <end position="90"/>
    </location>
</feature>
<evidence type="ECO:0000313" key="5">
    <source>
        <dbReference type="EMBL" id="EDW18592.1"/>
    </source>
</evidence>
<evidence type="ECO:0000256" key="3">
    <source>
        <dbReference type="SAM" id="MobiDB-lite"/>
    </source>
</evidence>
<dbReference type="InterPro" id="IPR009730">
    <property type="entry name" value="MFAP1_C"/>
</dbReference>
<sequence>MSAPAAPMGIQCTAGAVPIRNEKGEISMQKVKVQRYISGKRPDYARADSSSEESDDDDFVDTRKRLERHKAERHKLELSRRESGDEKTAEQEDEAEIDDPRLRRLRARPVDTEDLERERRERHRHIHEPELMESASEDEEPAADENGEQQRRLERATNKITLASESDTDSELSDTELEKRRLRLRSRMLQQQREEEVLQKEDEKQSESSESESSEYEEETESEEENEPRLKPLFVRKRDRATIQEKEREAQKQKQLEAEAKRAAKERRRATLRMVEESVKKDLEKIKPETNEACIDDVCTADENDEVEYEAWKLRELKRMKRDREERENAEHEKLEIERMRNLTEEERRQELRSNPKLVTNKATKGKYKFLQKYYHRGAFYLDEENEVLKRDFAQATLEDHFDKTILPKVMQVKNFGRCGRTKYTHLVDQDTTKFDSPWYAETSNNMKFHNERAGGMRQQFEKPTGSKRKKLE</sequence>
<dbReference type="eggNOG" id="KOG1425">
    <property type="taxonomic scope" value="Eukaryota"/>
</dbReference>
<organism evidence="5 6">
    <name type="scientific">Drosophila mojavensis</name>
    <name type="common">Fruit fly</name>
    <dbReference type="NCBI Taxonomy" id="7230"/>
    <lineage>
        <taxon>Eukaryota</taxon>
        <taxon>Metazoa</taxon>
        <taxon>Ecdysozoa</taxon>
        <taxon>Arthropoda</taxon>
        <taxon>Hexapoda</taxon>
        <taxon>Insecta</taxon>
        <taxon>Pterygota</taxon>
        <taxon>Neoptera</taxon>
        <taxon>Endopterygota</taxon>
        <taxon>Diptera</taxon>
        <taxon>Brachycera</taxon>
        <taxon>Muscomorpha</taxon>
        <taxon>Ephydroidea</taxon>
        <taxon>Drosophilidae</taxon>
        <taxon>Drosophila</taxon>
    </lineage>
</organism>
<dbReference type="GO" id="GO:0032991">
    <property type="term" value="C:protein-containing complex"/>
    <property type="evidence" value="ECO:0007669"/>
    <property type="project" value="EnsemblMetazoa"/>
</dbReference>
<dbReference type="PhylomeDB" id="B4KWX1"/>
<name>B4KWX1_DROMO</name>
<dbReference type="Pfam" id="PF06991">
    <property type="entry name" value="MFAP1"/>
    <property type="match status" value="1"/>
</dbReference>
<feature type="region of interest" description="Disordered" evidence="3">
    <location>
        <begin position="188"/>
        <end position="269"/>
    </location>
</feature>
<proteinExistence type="inferred from homology"/>
<keyword evidence="6" id="KW-1185">Reference proteome</keyword>
<feature type="compositionally biased region" description="Basic and acidic residues" evidence="3">
    <location>
        <begin position="98"/>
        <end position="119"/>
    </location>
</feature>
<feature type="compositionally biased region" description="Acidic residues" evidence="3">
    <location>
        <begin position="166"/>
        <end position="175"/>
    </location>
</feature>
<feature type="region of interest" description="Disordered" evidence="3">
    <location>
        <begin position="451"/>
        <end position="473"/>
    </location>
</feature>
<dbReference type="SMR" id="B4KWX1"/>
<dbReference type="KEGG" id="dmo:Dmoj_GI13320"/>
<evidence type="ECO:0000313" key="6">
    <source>
        <dbReference type="Proteomes" id="UP000009192"/>
    </source>
</evidence>
<dbReference type="InParanoid" id="B4KWX1"/>
<dbReference type="HOGENOM" id="CLU_023077_1_0_1"/>
<accession>B4KWX1</accession>
<feature type="region of interest" description="Disordered" evidence="3">
    <location>
        <begin position="37"/>
        <end position="176"/>
    </location>
</feature>
<dbReference type="AlphaFoldDB" id="B4KWX1"/>
<keyword evidence="2" id="KW-0175">Coiled coil</keyword>
<dbReference type="OMA" id="FHNERAG"/>
<dbReference type="FunCoup" id="B4KWX1">
    <property type="interactions" value="1740"/>
</dbReference>
<feature type="compositionally biased region" description="Acidic residues" evidence="3">
    <location>
        <begin position="209"/>
        <end position="226"/>
    </location>
</feature>
<feature type="compositionally biased region" description="Basic and acidic residues" evidence="3">
    <location>
        <begin position="192"/>
        <end position="207"/>
    </location>
</feature>
<dbReference type="EMBL" id="CH933809">
    <property type="protein sequence ID" value="EDW18592.1"/>
    <property type="molecule type" value="Genomic_DNA"/>
</dbReference>
<evidence type="ECO:0000256" key="1">
    <source>
        <dbReference type="ARBA" id="ARBA00008155"/>
    </source>
</evidence>
<feature type="compositionally biased region" description="Basic and acidic residues" evidence="3">
    <location>
        <begin position="148"/>
        <end position="157"/>
    </location>
</feature>